<dbReference type="AlphaFoldDB" id="A0A075A0H3"/>
<gene>
    <name evidence="1" type="ORF">T265_12655</name>
</gene>
<proteinExistence type="predicted"/>
<protein>
    <submittedName>
        <fullName evidence="1">Uncharacterized protein</fullName>
    </submittedName>
</protein>
<dbReference type="CTD" id="20326823"/>
<feature type="non-terminal residue" evidence="1">
    <location>
        <position position="119"/>
    </location>
</feature>
<dbReference type="RefSeq" id="XP_009163101.1">
    <property type="nucleotide sequence ID" value="XM_009164837.1"/>
</dbReference>
<dbReference type="InterPro" id="IPR011001">
    <property type="entry name" value="Saposin-like"/>
</dbReference>
<reference evidence="1 2" key="1">
    <citation type="submission" date="2013-11" db="EMBL/GenBank/DDBJ databases">
        <title>Opisthorchis viverrini - life in the bile duct.</title>
        <authorList>
            <person name="Young N.D."/>
            <person name="Nagarajan N."/>
            <person name="Lin S.J."/>
            <person name="Korhonen P.K."/>
            <person name="Jex A.R."/>
            <person name="Hall R.S."/>
            <person name="Safavi-Hemami H."/>
            <person name="Kaewkong W."/>
            <person name="Bertrand D."/>
            <person name="Gao S."/>
            <person name="Seet Q."/>
            <person name="Wongkham S."/>
            <person name="Teh B.T."/>
            <person name="Wongkham C."/>
            <person name="Intapan P.M."/>
            <person name="Maleewong W."/>
            <person name="Yang X."/>
            <person name="Hu M."/>
            <person name="Wang Z."/>
            <person name="Hofmann A."/>
            <person name="Sternberg P.W."/>
            <person name="Tan P."/>
            <person name="Wang J."/>
            <person name="Gasser R.B."/>
        </authorList>
    </citation>
    <scope>NUCLEOTIDE SEQUENCE [LARGE SCALE GENOMIC DNA]</scope>
</reference>
<accession>A0A075A0H3</accession>
<evidence type="ECO:0000313" key="2">
    <source>
        <dbReference type="Proteomes" id="UP000054324"/>
    </source>
</evidence>
<dbReference type="EMBL" id="KL596627">
    <property type="protein sequence ID" value="KER33168.1"/>
    <property type="molecule type" value="Genomic_DNA"/>
</dbReference>
<name>A0A075A0H3_OPIVI</name>
<dbReference type="SUPFAM" id="SSF47862">
    <property type="entry name" value="Saposin"/>
    <property type="match status" value="1"/>
</dbReference>
<dbReference type="KEGG" id="ovi:T265_12655"/>
<dbReference type="GeneID" id="20326823"/>
<sequence>MARKYPQNPINYAAYKLIHLRLKDFQIPYREKPDLKESNHHQTSEADFSRRTCVTCQYLVQSLKKVSQYAKEKSLTQDASTVACSLTNKDEHACDQYMPGIVNLVHDYLESYDPSDACQ</sequence>
<evidence type="ECO:0000313" key="1">
    <source>
        <dbReference type="EMBL" id="KER33168.1"/>
    </source>
</evidence>
<organism evidence="1 2">
    <name type="scientific">Opisthorchis viverrini</name>
    <name type="common">Southeast Asian liver fluke</name>
    <dbReference type="NCBI Taxonomy" id="6198"/>
    <lineage>
        <taxon>Eukaryota</taxon>
        <taxon>Metazoa</taxon>
        <taxon>Spiralia</taxon>
        <taxon>Lophotrochozoa</taxon>
        <taxon>Platyhelminthes</taxon>
        <taxon>Trematoda</taxon>
        <taxon>Digenea</taxon>
        <taxon>Opisthorchiida</taxon>
        <taxon>Opisthorchiata</taxon>
        <taxon>Opisthorchiidae</taxon>
        <taxon>Opisthorchis</taxon>
    </lineage>
</organism>
<dbReference type="Proteomes" id="UP000054324">
    <property type="component" value="Unassembled WGS sequence"/>
</dbReference>
<keyword evidence="2" id="KW-1185">Reference proteome</keyword>